<name>A0A511V8U4_9BACL</name>
<evidence type="ECO:0000313" key="3">
    <source>
        <dbReference type="Proteomes" id="UP000321157"/>
    </source>
</evidence>
<dbReference type="InterPro" id="IPR032874">
    <property type="entry name" value="DDE_dom"/>
</dbReference>
<dbReference type="PANTHER" id="PTHR35528">
    <property type="entry name" value="BLL1675 PROTEIN"/>
    <property type="match status" value="1"/>
</dbReference>
<evidence type="ECO:0000313" key="2">
    <source>
        <dbReference type="EMBL" id="GEN35345.1"/>
    </source>
</evidence>
<dbReference type="Pfam" id="PF13610">
    <property type="entry name" value="DDE_Tnp_IS240"/>
    <property type="match status" value="1"/>
</dbReference>
<dbReference type="Proteomes" id="UP000321157">
    <property type="component" value="Unassembled WGS sequence"/>
</dbReference>
<proteinExistence type="predicted"/>
<dbReference type="InterPro" id="IPR052183">
    <property type="entry name" value="IS_Transposase"/>
</dbReference>
<evidence type="ECO:0000259" key="1">
    <source>
        <dbReference type="Pfam" id="PF13610"/>
    </source>
</evidence>
<dbReference type="SUPFAM" id="SSF53098">
    <property type="entry name" value="Ribonuclease H-like"/>
    <property type="match status" value="1"/>
</dbReference>
<comment type="caution">
    <text evidence="2">The sequence shown here is derived from an EMBL/GenBank/DDBJ whole genome shotgun (WGS) entry which is preliminary data.</text>
</comment>
<dbReference type="PANTHER" id="PTHR35528:SF3">
    <property type="entry name" value="BLL1675 PROTEIN"/>
    <property type="match status" value="1"/>
</dbReference>
<dbReference type="AlphaFoldDB" id="A0A511V8U4"/>
<accession>A0A511V8U4</accession>
<reference evidence="2 3" key="1">
    <citation type="submission" date="2019-07" db="EMBL/GenBank/DDBJ databases">
        <title>Whole genome shotgun sequence of Aneurinibacillus danicus NBRC 102444.</title>
        <authorList>
            <person name="Hosoyama A."/>
            <person name="Uohara A."/>
            <person name="Ohji S."/>
            <person name="Ichikawa N."/>
        </authorList>
    </citation>
    <scope>NUCLEOTIDE SEQUENCE [LARGE SCALE GENOMIC DNA]</scope>
    <source>
        <strain evidence="2 3">NBRC 102444</strain>
    </source>
</reference>
<protein>
    <recommendedName>
        <fullName evidence="1">DDE domain-containing protein</fullName>
    </recommendedName>
</protein>
<dbReference type="EMBL" id="BJXX01000127">
    <property type="protein sequence ID" value="GEN35345.1"/>
    <property type="molecule type" value="Genomic_DNA"/>
</dbReference>
<gene>
    <name evidence="2" type="ORF">ADA01nite_28050</name>
</gene>
<keyword evidence="3" id="KW-1185">Reference proteome</keyword>
<dbReference type="InterPro" id="IPR012337">
    <property type="entry name" value="RNaseH-like_sf"/>
</dbReference>
<organism evidence="2 3">
    <name type="scientific">Aneurinibacillus danicus</name>
    <dbReference type="NCBI Taxonomy" id="267746"/>
    <lineage>
        <taxon>Bacteria</taxon>
        <taxon>Bacillati</taxon>
        <taxon>Bacillota</taxon>
        <taxon>Bacilli</taxon>
        <taxon>Bacillales</taxon>
        <taxon>Paenibacillaceae</taxon>
        <taxon>Aneurinibacillus group</taxon>
        <taxon>Aneurinibacillus</taxon>
    </lineage>
</organism>
<sequence>MSFSDKPGFVFMTDSADKSFCSGYDQKERESDNSWRVDETYIRVKGQWMYLYRAVDSKGKTIDFYLSKTRDHKAVKRFLKEALRSFYIHYKFIRMSSDYLF</sequence>
<feature type="domain" description="DDE" evidence="1">
    <location>
        <begin position="33"/>
        <end position="85"/>
    </location>
</feature>